<gene>
    <name evidence="4" type="primary">LOC116307779</name>
</gene>
<dbReference type="InterPro" id="IPR003172">
    <property type="entry name" value="ML_dom"/>
</dbReference>
<keyword evidence="1" id="KW-0732">Signal</keyword>
<dbReference type="SUPFAM" id="SSF81296">
    <property type="entry name" value="E set domains"/>
    <property type="match status" value="1"/>
</dbReference>
<dbReference type="OrthoDB" id="10271901at2759"/>
<dbReference type="InParanoid" id="A0A6P8J2X9"/>
<evidence type="ECO:0000256" key="1">
    <source>
        <dbReference type="SAM" id="SignalP"/>
    </source>
</evidence>
<evidence type="ECO:0000259" key="2">
    <source>
        <dbReference type="SMART" id="SM00737"/>
    </source>
</evidence>
<accession>A0A6P8J2X9</accession>
<dbReference type="GeneID" id="116307779"/>
<evidence type="ECO:0000313" key="3">
    <source>
        <dbReference type="Proteomes" id="UP000515163"/>
    </source>
</evidence>
<protein>
    <submittedName>
        <fullName evidence="4">Uncharacterized protein LOC116307779 isoform X1</fullName>
    </submittedName>
</protein>
<name>A0A6P8J2X9_ACTTE</name>
<dbReference type="Pfam" id="PF02221">
    <property type="entry name" value="E1_DerP2_DerF2"/>
    <property type="match status" value="1"/>
</dbReference>
<feature type="signal peptide" evidence="1">
    <location>
        <begin position="1"/>
        <end position="30"/>
    </location>
</feature>
<dbReference type="SMART" id="SM00737">
    <property type="entry name" value="ML"/>
    <property type="match status" value="1"/>
</dbReference>
<evidence type="ECO:0000313" key="4">
    <source>
        <dbReference type="RefSeq" id="XP_031573944.1"/>
    </source>
</evidence>
<dbReference type="Gene3D" id="2.60.40.770">
    <property type="match status" value="1"/>
</dbReference>
<dbReference type="RefSeq" id="XP_031573944.1">
    <property type="nucleotide sequence ID" value="XM_031718084.1"/>
</dbReference>
<proteinExistence type="predicted"/>
<dbReference type="Proteomes" id="UP000515163">
    <property type="component" value="Unplaced"/>
</dbReference>
<dbReference type="InterPro" id="IPR014756">
    <property type="entry name" value="Ig_E-set"/>
</dbReference>
<dbReference type="AlphaFoldDB" id="A0A6P8J2X9"/>
<dbReference type="KEGG" id="aten:116307779"/>
<keyword evidence="3" id="KW-1185">Reference proteome</keyword>
<feature type="domain" description="MD-2-related lipid-recognition" evidence="2">
    <location>
        <begin position="49"/>
        <end position="172"/>
    </location>
</feature>
<organism evidence="3 4">
    <name type="scientific">Actinia tenebrosa</name>
    <name type="common">Australian red waratah sea anemone</name>
    <dbReference type="NCBI Taxonomy" id="6105"/>
    <lineage>
        <taxon>Eukaryota</taxon>
        <taxon>Metazoa</taxon>
        <taxon>Cnidaria</taxon>
        <taxon>Anthozoa</taxon>
        <taxon>Hexacorallia</taxon>
        <taxon>Actiniaria</taxon>
        <taxon>Actiniidae</taxon>
        <taxon>Actinia</taxon>
    </lineage>
</organism>
<sequence length="175" mass="19543">MKARMNSLIKGIWLTCTAAALLLEMNVAWSQGDAGWYNIPNPLIENVHFKNQSSAICGGESFLEILNITLTPRKVDDCSQIVTMEVAMILSEDLLIFGCFLSGELDGVHIGQTSISDACHLFGFRCPLLKGKLYKMKEPVNNPCVMNQGEYVLKLVCKNQNDDTIFCGKWTFTWV</sequence>
<reference evidence="4" key="1">
    <citation type="submission" date="2025-08" db="UniProtKB">
        <authorList>
            <consortium name="RefSeq"/>
        </authorList>
    </citation>
    <scope>IDENTIFICATION</scope>
    <source>
        <tissue evidence="4">Tentacle</tissue>
    </source>
</reference>
<feature type="chain" id="PRO_5028431115" evidence="1">
    <location>
        <begin position="31"/>
        <end position="175"/>
    </location>
</feature>